<organism evidence="1 2">
    <name type="scientific">Magnetospirillum moscoviense</name>
    <dbReference type="NCBI Taxonomy" id="1437059"/>
    <lineage>
        <taxon>Bacteria</taxon>
        <taxon>Pseudomonadati</taxon>
        <taxon>Pseudomonadota</taxon>
        <taxon>Alphaproteobacteria</taxon>
        <taxon>Rhodospirillales</taxon>
        <taxon>Rhodospirillaceae</taxon>
        <taxon>Magnetospirillum</taxon>
    </lineage>
</organism>
<accession>A0A178MGN7</accession>
<keyword evidence="2" id="KW-1185">Reference proteome</keyword>
<dbReference type="STRING" id="1437059.A6A05_15800"/>
<name>A0A178MGN7_9PROT</name>
<gene>
    <name evidence="1" type="ORF">A6A05_15800</name>
</gene>
<protein>
    <submittedName>
        <fullName evidence="1">Uncharacterized protein</fullName>
    </submittedName>
</protein>
<dbReference type="AlphaFoldDB" id="A0A178MGN7"/>
<dbReference type="Proteomes" id="UP000078543">
    <property type="component" value="Unassembled WGS sequence"/>
</dbReference>
<dbReference type="OrthoDB" id="7362472at2"/>
<evidence type="ECO:0000313" key="1">
    <source>
        <dbReference type="EMBL" id="OAN47154.1"/>
    </source>
</evidence>
<reference evidence="1 2" key="1">
    <citation type="submission" date="2016-04" db="EMBL/GenBank/DDBJ databases">
        <title>Draft genome sequence of freshwater magnetotactic bacteria Magnetospirillum marisnigri SP-1 and Magnetospirillum moscoviense BB-1.</title>
        <authorList>
            <person name="Koziaeva V."/>
            <person name="Dziuba M.V."/>
            <person name="Ivanov T.M."/>
            <person name="Kuznetsov B."/>
            <person name="Grouzdev D.S."/>
        </authorList>
    </citation>
    <scope>NUCLEOTIDE SEQUENCE [LARGE SCALE GENOMIC DNA]</scope>
    <source>
        <strain evidence="1 2">BB-1</strain>
    </source>
</reference>
<sequence length="167" mass="17079">MEANDTHAPTAREVVGTFATRDSFEAAVAALQQAGFARSALSVLSSHDSLELVQGHHAKPWREALVALAGEIKYEGPLVAAGLIALAAGPVGAALAALVAAGVGGVAAKEFLDEISAVPDSADFARALEAGSIILWVLVADQLEEEKAKRALDGVGAANLHTVHRKG</sequence>
<dbReference type="RefSeq" id="WP_068503507.1">
    <property type="nucleotide sequence ID" value="NZ_LWQU01000168.1"/>
</dbReference>
<dbReference type="EMBL" id="LWQU01000168">
    <property type="protein sequence ID" value="OAN47154.1"/>
    <property type="molecule type" value="Genomic_DNA"/>
</dbReference>
<proteinExistence type="predicted"/>
<evidence type="ECO:0000313" key="2">
    <source>
        <dbReference type="Proteomes" id="UP000078543"/>
    </source>
</evidence>
<comment type="caution">
    <text evidence="1">The sequence shown here is derived from an EMBL/GenBank/DDBJ whole genome shotgun (WGS) entry which is preliminary data.</text>
</comment>